<dbReference type="GeneID" id="10326933"/>
<feature type="compositionally biased region" description="Basic and acidic residues" evidence="1">
    <location>
        <begin position="9"/>
        <end position="19"/>
    </location>
</feature>
<evidence type="ECO:0000313" key="3">
    <source>
        <dbReference type="Proteomes" id="UP000006530"/>
    </source>
</evidence>
<proteinExistence type="predicted"/>
<evidence type="ECO:0000313" key="2">
    <source>
        <dbReference type="EMBL" id="ADO98644.1"/>
    </source>
</evidence>
<feature type="compositionally biased region" description="Basic and acidic residues" evidence="1">
    <location>
        <begin position="218"/>
        <end position="235"/>
    </location>
</feature>
<dbReference type="KEGG" id="vg:10326933"/>
<feature type="region of interest" description="Disordered" evidence="1">
    <location>
        <begin position="99"/>
        <end position="270"/>
    </location>
</feature>
<feature type="compositionally biased region" description="Basic and acidic residues" evidence="1">
    <location>
        <begin position="170"/>
        <end position="188"/>
    </location>
</feature>
<reference evidence="2 3" key="1">
    <citation type="journal article" date="2010" name="Environ. Microbiol.">
        <title>Genomic analysis of oceanic cyanobacterial myoviruses compared with T4-like myoviruses from diverse hosts and environments.</title>
        <authorList>
            <person name="Sullivan M.B."/>
            <person name="Huang K.H."/>
            <person name="Ignacio-Espinoza J.C."/>
            <person name="Berlin A.M."/>
            <person name="Kelly L."/>
            <person name="Weigele P.R."/>
            <person name="DeFrancesco A.S."/>
            <person name="Kern S.E."/>
            <person name="Thompson L.R."/>
            <person name="Young S."/>
            <person name="Yandava C."/>
            <person name="Fu R."/>
            <person name="Krastins B."/>
            <person name="Chase M."/>
            <person name="Sarracino D."/>
            <person name="Osburne M.S."/>
            <person name="Henn M.R."/>
            <person name="Chisholm S.W."/>
        </authorList>
    </citation>
    <scope>NUCLEOTIDE SEQUENCE [LARGE SCALE GENOMIC DNA]</scope>
    <source>
        <strain evidence="2">M4-247</strain>
    </source>
</reference>
<keyword evidence="3" id="KW-1185">Reference proteome</keyword>
<feature type="region of interest" description="Disordered" evidence="1">
    <location>
        <begin position="379"/>
        <end position="429"/>
    </location>
</feature>
<feature type="region of interest" description="Disordered" evidence="1">
    <location>
        <begin position="527"/>
        <end position="574"/>
    </location>
</feature>
<accession>E3SMK1</accession>
<feature type="region of interest" description="Disordered" evidence="1">
    <location>
        <begin position="1"/>
        <end position="27"/>
    </location>
</feature>
<feature type="compositionally biased region" description="Pro residues" evidence="1">
    <location>
        <begin position="198"/>
        <end position="211"/>
    </location>
</feature>
<dbReference type="OrthoDB" id="31190at10239"/>
<name>E3SMK1_9CAUD</name>
<sequence length="586" mass="61941">MKLPGDSDNMDKGVSHEMMQRSLQSQRRVVKRVGLLEDKVEQLENVEDRVDDLENTEIEPDTRLGDLADGAKKIAKGIGKSIGKNASLLADKAGKGLAKAGKSAATAAGKGIKSAADATGKGIKKGVKGAADATGKGIKDAAKKTGKGIKNVGKGISDFIKDKTKLKKSLGKDKPKSKDDKDKPDKDQTTSGSDNVKPPTPSPQPLDPLIPDPIAAQSKDKDGNTIYDKNERVRQFFESQGKPVPAKYAKPEDSPKVESLDNVNASEDDAVDKVKKDLSDEFEVDEKMKKAFSDALALPAKSAAVAMTDLLEKIPAPSKEASKILNRNISKLAAAFNLGAASSEVANDEEDNDSEQDGEKRPRWQVMLGNLIGKAFKKNNTAEEGGGGGQLSLPPGQAGDPDYGRRAPFTGTADGIGLGDPKTGERAMQPIKKRKSLARKLFNMTPMGMAFNAGTKIFQGAKGLAGKAAGSGLGKGLKGLAGKAFSMTPMGIGLKLGMKAFGGMKNIFSPKNEQTVNLTELTDKTIQENRESADSKTEKQVALASGVVAGDDTPPPAPSPQEGSEFAQPEIFDSPYLDVYNTTSQF</sequence>
<feature type="compositionally biased region" description="Basic and acidic residues" evidence="1">
    <location>
        <begin position="249"/>
        <end position="259"/>
    </location>
</feature>
<feature type="region of interest" description="Disordered" evidence="1">
    <location>
        <begin position="342"/>
        <end position="364"/>
    </location>
</feature>
<gene>
    <name evidence="2" type="ORF">PHM1_020</name>
</gene>
<feature type="compositionally biased region" description="Low complexity" evidence="1">
    <location>
        <begin position="99"/>
        <end position="121"/>
    </location>
</feature>
<feature type="compositionally biased region" description="Basic and acidic residues" evidence="1">
    <location>
        <begin position="527"/>
        <end position="539"/>
    </location>
</feature>
<protein>
    <submittedName>
        <fullName evidence="2">Uncharacterized protein</fullName>
    </submittedName>
</protein>
<dbReference type="EMBL" id="GU071101">
    <property type="protein sequence ID" value="ADO98644.1"/>
    <property type="molecule type" value="Genomic_DNA"/>
</dbReference>
<organism evidence="2 3">
    <name type="scientific">Prochlorococcus phage P-HM1</name>
    <dbReference type="NCBI Taxonomy" id="445700"/>
    <lineage>
        <taxon>Viruses</taxon>
        <taxon>Duplodnaviria</taxon>
        <taxon>Heunggongvirae</taxon>
        <taxon>Uroviricota</taxon>
        <taxon>Caudoviricetes</taxon>
        <taxon>Eurybiavirus</taxon>
        <taxon>Eurybiavirus PHM2</taxon>
    </lineage>
</organism>
<dbReference type="Proteomes" id="UP000006530">
    <property type="component" value="Segment"/>
</dbReference>
<feature type="compositionally biased region" description="Acidic residues" evidence="1">
    <location>
        <begin position="346"/>
        <end position="356"/>
    </location>
</feature>
<evidence type="ECO:0000256" key="1">
    <source>
        <dbReference type="SAM" id="MobiDB-lite"/>
    </source>
</evidence>
<dbReference type="RefSeq" id="YP_004322445.1">
    <property type="nucleotide sequence ID" value="NC_015280.1"/>
</dbReference>